<dbReference type="RefSeq" id="WP_201094639.1">
    <property type="nucleotide sequence ID" value="NZ_CP067393.1"/>
</dbReference>
<organism evidence="2 3">
    <name type="scientific">Entomomonas asaccharolytica</name>
    <dbReference type="NCBI Taxonomy" id="2785331"/>
    <lineage>
        <taxon>Bacteria</taxon>
        <taxon>Pseudomonadati</taxon>
        <taxon>Pseudomonadota</taxon>
        <taxon>Gammaproteobacteria</taxon>
        <taxon>Pseudomonadales</taxon>
        <taxon>Pseudomonadaceae</taxon>
        <taxon>Entomomonas</taxon>
    </lineage>
</organism>
<evidence type="ECO:0000256" key="1">
    <source>
        <dbReference type="SAM" id="Phobius"/>
    </source>
</evidence>
<keyword evidence="1" id="KW-0472">Membrane</keyword>
<evidence type="ECO:0000313" key="2">
    <source>
        <dbReference type="EMBL" id="QQP86502.1"/>
    </source>
</evidence>
<reference evidence="2 3" key="1">
    <citation type="submission" date="2021-01" db="EMBL/GenBank/DDBJ databases">
        <title>Entomomonas sp. F2A isolated from a house cricket (Acheta domesticus).</title>
        <authorList>
            <person name="Spergser J."/>
            <person name="Busse H.-J."/>
        </authorList>
    </citation>
    <scope>NUCLEOTIDE SEQUENCE [LARGE SCALE GENOMIC DNA]</scope>
    <source>
        <strain evidence="2 3">F2A</strain>
    </source>
</reference>
<keyword evidence="1" id="KW-0812">Transmembrane</keyword>
<proteinExistence type="predicted"/>
<feature type="transmembrane region" description="Helical" evidence="1">
    <location>
        <begin position="62"/>
        <end position="89"/>
    </location>
</feature>
<dbReference type="AlphaFoldDB" id="A0A974NH77"/>
<evidence type="ECO:0000313" key="3">
    <source>
        <dbReference type="Proteomes" id="UP000595278"/>
    </source>
</evidence>
<dbReference type="Proteomes" id="UP000595278">
    <property type="component" value="Chromosome"/>
</dbReference>
<accession>A0A974NH77</accession>
<keyword evidence="3" id="KW-1185">Reference proteome</keyword>
<name>A0A974NH77_9GAMM</name>
<dbReference type="KEGG" id="eaz:JHT90_04480"/>
<sequence length="132" mass="14600">MIKFVLGAQGFPDCCNRPFHLNSKQQQALRAEQSISCPFCKNPIALVDKEERSRFANFGNPCLYITIVPRIVLVLIAVSLVIASVSGYLTSLPTQVFFAIVIIGIATAVGGNAYAQYISNRKLRVRLQRVKN</sequence>
<dbReference type="EMBL" id="CP067393">
    <property type="protein sequence ID" value="QQP86502.1"/>
    <property type="molecule type" value="Genomic_DNA"/>
</dbReference>
<protein>
    <submittedName>
        <fullName evidence="2">Uncharacterized protein</fullName>
    </submittedName>
</protein>
<feature type="transmembrane region" description="Helical" evidence="1">
    <location>
        <begin position="95"/>
        <end position="115"/>
    </location>
</feature>
<keyword evidence="1" id="KW-1133">Transmembrane helix</keyword>
<gene>
    <name evidence="2" type="ORF">JHT90_04480</name>
</gene>